<evidence type="ECO:0000256" key="6">
    <source>
        <dbReference type="ARBA" id="ARBA00023014"/>
    </source>
</evidence>
<evidence type="ECO:0000256" key="8">
    <source>
        <dbReference type="ARBA" id="ARBA00049466"/>
    </source>
</evidence>
<dbReference type="KEGG" id="neq:NEQ382"/>
<feature type="domain" description="Radical SAM core" evidence="10">
    <location>
        <begin position="73"/>
        <end position="333"/>
    </location>
</feature>
<feature type="binding site" evidence="9">
    <location>
        <position position="90"/>
    </location>
    <ligand>
        <name>[4Fe-4S] cluster</name>
        <dbReference type="ChEBI" id="CHEBI:49883"/>
        <label>2</label>
        <note>4Fe-4S-S-AdoMet</note>
    </ligand>
</feature>
<dbReference type="GO" id="GO:0046872">
    <property type="term" value="F:metal ion binding"/>
    <property type="evidence" value="ECO:0007669"/>
    <property type="project" value="UniProtKB-KW"/>
</dbReference>
<keyword evidence="1 9" id="KW-0004">4Fe-4S</keyword>
<dbReference type="STRING" id="228908.NEQ382"/>
<evidence type="ECO:0000256" key="9">
    <source>
        <dbReference type="HAMAP-Rule" id="MF_01921"/>
    </source>
</evidence>
<dbReference type="AlphaFoldDB" id="Q74MD9"/>
<dbReference type="NCBIfam" id="TIGR03972">
    <property type="entry name" value="rSAM_TYW1"/>
    <property type="match status" value="1"/>
</dbReference>
<comment type="subunit">
    <text evidence="9">Monomer.</text>
</comment>
<dbReference type="SFLD" id="SFLDF00284">
    <property type="entry name" value="tRNA_wybutosine-synthesizing"/>
    <property type="match status" value="1"/>
</dbReference>
<keyword evidence="7 9" id="KW-0456">Lyase</keyword>
<keyword evidence="6 9" id="KW-0411">Iron-sulfur</keyword>
<evidence type="ECO:0000256" key="7">
    <source>
        <dbReference type="ARBA" id="ARBA00023239"/>
    </source>
</evidence>
<evidence type="ECO:0000313" key="12">
    <source>
        <dbReference type="Proteomes" id="UP000000578"/>
    </source>
</evidence>
<evidence type="ECO:0000256" key="4">
    <source>
        <dbReference type="ARBA" id="ARBA00022723"/>
    </source>
</evidence>
<keyword evidence="9" id="KW-0963">Cytoplasm</keyword>
<dbReference type="InterPro" id="IPR013917">
    <property type="entry name" value="tRNA_wybutosine-synth"/>
</dbReference>
<keyword evidence="4 9" id="KW-0479">Metal-binding</keyword>
<accession>Q74MD9</accession>
<comment type="subcellular location">
    <subcellularLocation>
        <location evidence="9">Cytoplasm</location>
    </subcellularLocation>
</comment>
<dbReference type="EC" id="4.1.3.44" evidence="9"/>
<evidence type="ECO:0000313" key="11">
    <source>
        <dbReference type="EMBL" id="AAR39231.1"/>
    </source>
</evidence>
<reference evidence="11 12" key="1">
    <citation type="journal article" date="2003" name="Proc. Natl. Acad. Sci. U.S.A.">
        <title>The genome of Nanoarchaeum equitans: insights into early archaeal evolution and derived parasitism.</title>
        <authorList>
            <person name="Waters E."/>
            <person name="Hohn M.J."/>
            <person name="Ahel I."/>
            <person name="Graham D.E."/>
            <person name="Adams M.D."/>
            <person name="Barnstead M."/>
            <person name="Beeson K.Y."/>
            <person name="Bibbs L."/>
            <person name="Bolanos R."/>
            <person name="Keller M."/>
            <person name="Kretz K."/>
            <person name="Lin X."/>
            <person name="Mathur E."/>
            <person name="Ni J."/>
            <person name="Podar M."/>
            <person name="Richardson T."/>
            <person name="Sutton G.G."/>
            <person name="Simon M."/>
            <person name="Soll D."/>
            <person name="Stetter K.O."/>
            <person name="Short J.M."/>
            <person name="Noordewier M."/>
        </authorList>
    </citation>
    <scope>NUCLEOTIDE SEQUENCE [LARGE SCALE GENOMIC DNA]</scope>
    <source>
        <strain evidence="11 12">Kin4-M</strain>
    </source>
</reference>
<dbReference type="HOGENOM" id="CLU_007952_3_0_2"/>
<evidence type="ECO:0000256" key="5">
    <source>
        <dbReference type="ARBA" id="ARBA00023004"/>
    </source>
</evidence>
<dbReference type="GO" id="GO:0051539">
    <property type="term" value="F:4 iron, 4 sulfur cluster binding"/>
    <property type="evidence" value="ECO:0007669"/>
    <property type="project" value="UniProtKB-UniRule"/>
</dbReference>
<dbReference type="InterPro" id="IPR034556">
    <property type="entry name" value="tRNA_wybutosine-synthase"/>
</dbReference>
<feature type="binding site" evidence="9">
    <location>
        <position position="54"/>
    </location>
    <ligand>
        <name>[4Fe-4S] cluster</name>
        <dbReference type="ChEBI" id="CHEBI:49883"/>
        <label>1</label>
    </ligand>
</feature>
<feature type="binding site" evidence="9">
    <location>
        <position position="97"/>
    </location>
    <ligand>
        <name>[4Fe-4S] cluster</name>
        <dbReference type="ChEBI" id="CHEBI:49883"/>
        <label>2</label>
        <note>4Fe-4S-S-AdoMet</note>
    </ligand>
</feature>
<dbReference type="EMBL" id="AE017199">
    <property type="protein sequence ID" value="AAR39231.1"/>
    <property type="molecule type" value="Genomic_DNA"/>
</dbReference>
<dbReference type="InterPro" id="IPR058240">
    <property type="entry name" value="rSAM_sf"/>
</dbReference>
<dbReference type="Pfam" id="PF04055">
    <property type="entry name" value="Radical_SAM"/>
    <property type="match status" value="1"/>
</dbReference>
<comment type="catalytic activity">
    <reaction evidence="8 9">
        <text>N(1)-methylguanosine(37) in tRNA(Phe) + pyruvate + S-adenosyl-L-methionine = 4-demethylwyosine(37) in tRNA(Phe) + 5'-deoxyadenosine + L-methionine + CO2 + H2O</text>
        <dbReference type="Rhea" id="RHEA:36347"/>
        <dbReference type="Rhea" id="RHEA-COMP:10164"/>
        <dbReference type="Rhea" id="RHEA-COMP:10165"/>
        <dbReference type="ChEBI" id="CHEBI:15361"/>
        <dbReference type="ChEBI" id="CHEBI:15377"/>
        <dbReference type="ChEBI" id="CHEBI:16526"/>
        <dbReference type="ChEBI" id="CHEBI:17319"/>
        <dbReference type="ChEBI" id="CHEBI:57844"/>
        <dbReference type="ChEBI" id="CHEBI:59789"/>
        <dbReference type="ChEBI" id="CHEBI:64315"/>
        <dbReference type="ChEBI" id="CHEBI:73542"/>
        <dbReference type="EC" id="4.1.3.44"/>
    </reaction>
</comment>
<comment type="similarity">
    <text evidence="9">Belongs to the TYW1 family.</text>
</comment>
<keyword evidence="12" id="KW-1185">Reference proteome</keyword>
<feature type="binding site" evidence="9">
    <location>
        <position position="67"/>
    </location>
    <ligand>
        <name>[4Fe-4S] cluster</name>
        <dbReference type="ChEBI" id="CHEBI:49883"/>
        <label>1</label>
    </ligand>
</feature>
<evidence type="ECO:0000259" key="10">
    <source>
        <dbReference type="PROSITE" id="PS51918"/>
    </source>
</evidence>
<keyword evidence="3 9" id="KW-0819">tRNA processing</keyword>
<comment type="function">
    <text evidence="9">Component of the wyosine derivatives biosynthesis pathway that catalyzes the condensation of N-methylguanine with 2 carbon atoms from pyruvate to form the tricyclic 4-demethylwyosine (imG-14) on guanosine-37 of tRNA(Phe).</text>
</comment>
<dbReference type="CDD" id="cd01335">
    <property type="entry name" value="Radical_SAM"/>
    <property type="match status" value="1"/>
</dbReference>
<evidence type="ECO:0000256" key="2">
    <source>
        <dbReference type="ARBA" id="ARBA00022691"/>
    </source>
</evidence>
<feature type="binding site" evidence="9">
    <location>
        <position position="94"/>
    </location>
    <ligand>
        <name>[4Fe-4S] cluster</name>
        <dbReference type="ChEBI" id="CHEBI:49883"/>
        <label>2</label>
        <note>4Fe-4S-S-AdoMet</note>
    </ligand>
</feature>
<protein>
    <recommendedName>
        <fullName evidence="9">S-adenosyl-L-methionine-dependent tRNA 4-demethylwyosine synthase</fullName>
        <ecNumber evidence="9">4.1.3.44</ecNumber>
    </recommendedName>
    <alternativeName>
        <fullName evidence="9">tRNA wyosine derivatives biosynthesis protein Taw1</fullName>
    </alternativeName>
</protein>
<dbReference type="InterPro" id="IPR007197">
    <property type="entry name" value="rSAM"/>
</dbReference>
<dbReference type="EnsemblBacteria" id="AAR39231">
    <property type="protein sequence ID" value="AAR39231"/>
    <property type="gene ID" value="NEQ382"/>
</dbReference>
<dbReference type="InterPro" id="IPR023993">
    <property type="entry name" value="TYW1_archaea"/>
</dbReference>
<evidence type="ECO:0000256" key="3">
    <source>
        <dbReference type="ARBA" id="ARBA00022694"/>
    </source>
</evidence>
<organism evidence="11 12">
    <name type="scientific">Nanoarchaeum equitans (strain Kin4-M)</name>
    <dbReference type="NCBI Taxonomy" id="228908"/>
    <lineage>
        <taxon>Archaea</taxon>
        <taxon>Nanobdellota</taxon>
        <taxon>Candidatus Nanoarchaeia</taxon>
        <taxon>Nanoarchaeales</taxon>
        <taxon>Nanoarchaeaceae</taxon>
        <taxon>Nanoarchaeum</taxon>
    </lineage>
</organism>
<gene>
    <name evidence="9" type="primary">taw1</name>
    <name evidence="11" type="ordered locus">NEQ382</name>
</gene>
<dbReference type="SFLD" id="SFLDG01071">
    <property type="entry name" value="tRNA_wybutosine-synthesizing"/>
    <property type="match status" value="1"/>
</dbReference>
<keyword evidence="2 9" id="KW-0949">S-adenosyl-L-methionine</keyword>
<dbReference type="Proteomes" id="UP000000578">
    <property type="component" value="Chromosome"/>
</dbReference>
<dbReference type="PROSITE" id="PS51918">
    <property type="entry name" value="RADICAL_SAM"/>
    <property type="match status" value="1"/>
</dbReference>
<sequence length="353" mass="41815">MLSTFSGSTKNTITRIIYKWVLHLKQVLYVDEKIKEMYEKAGYRVYKTGAVEICHWTKEALKNKRFCYKNKFYGIDTHRCMQISLAAFWCTNRCIYCWRPNHEFQKGHIDLLNEDWPDPKDLLENLRKLRAELLIGFKGNEKVDKKMLEEALLPNHVTFSLIGEPLLYGRMDEAILYLKKSWHWLKSIFIVTNGVVYETIEKLIEKNALPTQFYISFTAPNEELFFQVSKPLLNDAWKRFNKSLKLMRHAKTRKVARITLIKGINDTDFEGWASLIEKYNPHFVEVKAFMLLGYSRQRLTIKNMPTHEEVKEFAKKLSEYIDYDLVDEHVDSRVVLLQSNKNVIDRKIRGIEQ</sequence>
<keyword evidence="5 9" id="KW-0408">Iron</keyword>
<dbReference type="InterPro" id="IPR013785">
    <property type="entry name" value="Aldolase_TIM"/>
</dbReference>
<feature type="binding site" evidence="9">
    <location>
        <position position="80"/>
    </location>
    <ligand>
        <name>[4Fe-4S] cluster</name>
        <dbReference type="ChEBI" id="CHEBI:49883"/>
        <label>1</label>
    </ligand>
</feature>
<evidence type="ECO:0000256" key="1">
    <source>
        <dbReference type="ARBA" id="ARBA00022485"/>
    </source>
</evidence>
<dbReference type="GO" id="GO:0102521">
    <property type="term" value="F:tRNA-4-demethylwyosine synthase activity"/>
    <property type="evidence" value="ECO:0007669"/>
    <property type="project" value="UniProtKB-EC"/>
</dbReference>
<dbReference type="PANTHER" id="PTHR13930">
    <property type="entry name" value="S-ADENOSYL-L-METHIONINE-DEPENDENT TRNA 4-DEMETHYLWYOSINE SYNTHASE"/>
    <property type="match status" value="1"/>
</dbReference>
<dbReference type="HAMAP" id="MF_01921">
    <property type="entry name" value="TYW1_archaea"/>
    <property type="match status" value="1"/>
</dbReference>
<dbReference type="SUPFAM" id="SSF102114">
    <property type="entry name" value="Radical SAM enzymes"/>
    <property type="match status" value="1"/>
</dbReference>
<dbReference type="PANTHER" id="PTHR13930:SF0">
    <property type="entry name" value="S-ADENOSYL-L-METHIONINE-DEPENDENT TRNA 4-DEMETHYLWYOSINE SYNTHASE TYW1-RELATED"/>
    <property type="match status" value="1"/>
</dbReference>
<name>Q74MD9_NANEQ</name>
<dbReference type="GO" id="GO:0008033">
    <property type="term" value="P:tRNA processing"/>
    <property type="evidence" value="ECO:0007669"/>
    <property type="project" value="UniProtKB-UniRule"/>
</dbReference>
<dbReference type="GO" id="GO:0005737">
    <property type="term" value="C:cytoplasm"/>
    <property type="evidence" value="ECO:0007669"/>
    <property type="project" value="UniProtKB-SubCell"/>
</dbReference>
<comment type="cofactor">
    <cofactor evidence="9">
        <name>[4Fe-4S] cluster</name>
        <dbReference type="ChEBI" id="CHEBI:49883"/>
    </cofactor>
    <text evidence="9">Binds 2 [4Fe-4S] clusters. Binds 1 [4Fe-4S] cluster coordinated with 3 cysteines and an exchangeable S-adenosyl-L-methionine.</text>
</comment>
<dbReference type="Pfam" id="PF08608">
    <property type="entry name" value="Wyosine_form"/>
    <property type="match status" value="1"/>
</dbReference>
<dbReference type="SFLD" id="SFLDS00029">
    <property type="entry name" value="Radical_SAM"/>
    <property type="match status" value="1"/>
</dbReference>
<dbReference type="Gene3D" id="3.20.20.70">
    <property type="entry name" value="Aldolase class I"/>
    <property type="match status" value="1"/>
</dbReference>
<proteinExistence type="inferred from homology"/>